<keyword evidence="4 9" id="KW-0378">Hydrolase</keyword>
<dbReference type="Proteomes" id="UP000265566">
    <property type="component" value="Chromosome 2"/>
</dbReference>
<comment type="catalytic activity">
    <reaction evidence="1">
        <text>Hydrolysis of (1-&gt;3)-beta-D-glucosidic linkages in (1-&gt;3)-beta-D-glucans.</text>
        <dbReference type="EC" id="3.2.1.39"/>
    </reaction>
</comment>
<dbReference type="InterPro" id="IPR000490">
    <property type="entry name" value="Glyco_hydro_17"/>
</dbReference>
<dbReference type="GO" id="GO:0005975">
    <property type="term" value="P:carbohydrate metabolic process"/>
    <property type="evidence" value="ECO:0007669"/>
    <property type="project" value="InterPro"/>
</dbReference>
<dbReference type="AlphaFoldDB" id="A0A396JD42"/>
<dbReference type="OrthoDB" id="941679at2759"/>
<organism evidence="11 12">
    <name type="scientific">Medicago truncatula</name>
    <name type="common">Barrel medic</name>
    <name type="synonym">Medicago tribuloides</name>
    <dbReference type="NCBI Taxonomy" id="3880"/>
    <lineage>
        <taxon>Eukaryota</taxon>
        <taxon>Viridiplantae</taxon>
        <taxon>Streptophyta</taxon>
        <taxon>Embryophyta</taxon>
        <taxon>Tracheophyta</taxon>
        <taxon>Spermatophyta</taxon>
        <taxon>Magnoliopsida</taxon>
        <taxon>eudicotyledons</taxon>
        <taxon>Gunneridae</taxon>
        <taxon>Pentapetalae</taxon>
        <taxon>rosids</taxon>
        <taxon>fabids</taxon>
        <taxon>Fabales</taxon>
        <taxon>Fabaceae</taxon>
        <taxon>Papilionoideae</taxon>
        <taxon>50 kb inversion clade</taxon>
        <taxon>NPAAA clade</taxon>
        <taxon>Hologalegina</taxon>
        <taxon>IRL clade</taxon>
        <taxon>Trifolieae</taxon>
        <taxon>Medicago</taxon>
    </lineage>
</organism>
<dbReference type="Pfam" id="PF00332">
    <property type="entry name" value="Glyco_hydro_17"/>
    <property type="match status" value="1"/>
</dbReference>
<dbReference type="EMBL" id="PSQE01000002">
    <property type="protein sequence ID" value="RHN73077.1"/>
    <property type="molecule type" value="Genomic_DNA"/>
</dbReference>
<accession>A0A396JD42</accession>
<evidence type="ECO:0000256" key="2">
    <source>
        <dbReference type="ARBA" id="ARBA00008773"/>
    </source>
</evidence>
<dbReference type="PANTHER" id="PTHR32227">
    <property type="entry name" value="GLUCAN ENDO-1,3-BETA-GLUCOSIDASE BG1-RELATED-RELATED"/>
    <property type="match status" value="1"/>
</dbReference>
<dbReference type="FunFam" id="3.20.20.80:FF:000010">
    <property type="entry name" value="glucan endo-1,3-beta-glucosidase, basic"/>
    <property type="match status" value="1"/>
</dbReference>
<feature type="transmembrane region" description="Helical" evidence="10">
    <location>
        <begin position="41"/>
        <end position="66"/>
    </location>
</feature>
<reference evidence="12" key="1">
    <citation type="journal article" date="2018" name="Nat. Plants">
        <title>Whole-genome landscape of Medicago truncatula symbiotic genes.</title>
        <authorList>
            <person name="Pecrix Y."/>
            <person name="Staton S.E."/>
            <person name="Sallet E."/>
            <person name="Lelandais-Briere C."/>
            <person name="Moreau S."/>
            <person name="Carrere S."/>
            <person name="Blein T."/>
            <person name="Jardinaud M.F."/>
            <person name="Latrasse D."/>
            <person name="Zouine M."/>
            <person name="Zahm M."/>
            <person name="Kreplak J."/>
            <person name="Mayjonade B."/>
            <person name="Satge C."/>
            <person name="Perez M."/>
            <person name="Cauet S."/>
            <person name="Marande W."/>
            <person name="Chantry-Darmon C."/>
            <person name="Lopez-Roques C."/>
            <person name="Bouchez O."/>
            <person name="Berard A."/>
            <person name="Debelle F."/>
            <person name="Munos S."/>
            <person name="Bendahmane A."/>
            <person name="Berges H."/>
            <person name="Niebel A."/>
            <person name="Buitink J."/>
            <person name="Frugier F."/>
            <person name="Benhamed M."/>
            <person name="Crespi M."/>
            <person name="Gouzy J."/>
            <person name="Gamas P."/>
        </authorList>
    </citation>
    <scope>NUCLEOTIDE SEQUENCE [LARGE SCALE GENOMIC DNA]</scope>
    <source>
        <strain evidence="12">cv. Jemalong A17</strain>
    </source>
</reference>
<evidence type="ECO:0000256" key="8">
    <source>
        <dbReference type="RuleBase" id="RU004335"/>
    </source>
</evidence>
<evidence type="ECO:0000256" key="3">
    <source>
        <dbReference type="ARBA" id="ARBA00012780"/>
    </source>
</evidence>
<dbReference type="GO" id="GO:0042973">
    <property type="term" value="F:glucan endo-1,3-beta-D-glucosidase activity"/>
    <property type="evidence" value="ECO:0007669"/>
    <property type="project" value="UniProtKB-EC"/>
</dbReference>
<dbReference type="EC" id="3.2.1.39" evidence="3"/>
<dbReference type="PROSITE" id="PS00587">
    <property type="entry name" value="GLYCOSYL_HYDROL_F17"/>
    <property type="match status" value="1"/>
</dbReference>
<feature type="transmembrane region" description="Helical" evidence="10">
    <location>
        <begin position="6"/>
        <end position="29"/>
    </location>
</feature>
<dbReference type="Gene3D" id="3.20.20.80">
    <property type="entry name" value="Glycosidases"/>
    <property type="match status" value="1"/>
</dbReference>
<evidence type="ECO:0000256" key="9">
    <source>
        <dbReference type="RuleBase" id="RU004336"/>
    </source>
</evidence>
<keyword evidence="10" id="KW-0472">Membrane</keyword>
<dbReference type="SUPFAM" id="SSF51445">
    <property type="entry name" value="(Trans)glycosidases"/>
    <property type="match status" value="1"/>
</dbReference>
<evidence type="ECO:0000256" key="6">
    <source>
        <dbReference type="ARBA" id="ARBA00033335"/>
    </source>
</evidence>
<dbReference type="InterPro" id="IPR017853">
    <property type="entry name" value="GH"/>
</dbReference>
<keyword evidence="10" id="KW-0812">Transmembrane</keyword>
<comment type="caution">
    <text evidence="11">The sequence shown here is derived from an EMBL/GenBank/DDBJ whole genome shotgun (WGS) entry which is preliminary data.</text>
</comment>
<proteinExistence type="inferred from homology"/>
<comment type="similarity">
    <text evidence="2 8">Belongs to the glycosyl hydrolase 17 family.</text>
</comment>
<evidence type="ECO:0000313" key="11">
    <source>
        <dbReference type="EMBL" id="RHN73077.1"/>
    </source>
</evidence>
<evidence type="ECO:0000313" key="12">
    <source>
        <dbReference type="Proteomes" id="UP000265566"/>
    </source>
</evidence>
<name>A0A396JD42_MEDTR</name>
<evidence type="ECO:0000256" key="4">
    <source>
        <dbReference type="ARBA" id="ARBA00022801"/>
    </source>
</evidence>
<evidence type="ECO:0000256" key="10">
    <source>
        <dbReference type="SAM" id="Phobius"/>
    </source>
</evidence>
<gene>
    <name evidence="11" type="ORF">MtrunA17_Chr2g0294601</name>
</gene>
<dbReference type="InterPro" id="IPR044965">
    <property type="entry name" value="Glyco_hydro_17_plant"/>
</dbReference>
<evidence type="ECO:0000256" key="5">
    <source>
        <dbReference type="ARBA" id="ARBA00023295"/>
    </source>
</evidence>
<keyword evidence="10" id="KW-1133">Transmembrane helix</keyword>
<evidence type="ECO:0000256" key="1">
    <source>
        <dbReference type="ARBA" id="ARBA00000382"/>
    </source>
</evidence>
<sequence length="394" mass="43612">MSIQCLVGQILLSYSFLVYTLFCIIPSFFAPTMRFSLASPLFLLGLFTINLIHTADAQIGICYGMMGNNLPPANEVINLYKANNIKRMRLYDPNQAALNALRNSGIELILGVPNSDLQTLATNSDNARQWVQRNVLNFWPSVKIKYIAVGNEVSPVGGSSWLAQYVLPATQNIYQAIRAQGLHDQIKVSTAIDMTLIGNSFPPSKGSFRNDVRSYLDPFIGYLVYAGAPLLVNVYPYFSHVGNPRDISLPYALFTSPGVMVQDGPNGYQNLFDAMLDSVHAALDNTGIGWVNVVVSESGWPSDGGAATSYDNARIYLDNLIRHVGKGTPRRPWATETYIFAMFDENQKSPELEKHFGVFYPNKQKKYPFGFGGERNGEIVNGDFNATISLKSDM</sequence>
<protein>
    <recommendedName>
        <fullName evidence="3">glucan endo-1,3-beta-D-glucosidase</fullName>
        <ecNumber evidence="3">3.2.1.39</ecNumber>
    </recommendedName>
    <alternativeName>
        <fullName evidence="6">(1-&gt;3)-beta-glucan endohydrolase</fullName>
    </alternativeName>
    <alternativeName>
        <fullName evidence="7">Beta-1,3-endoglucanase</fullName>
    </alternativeName>
</protein>
<evidence type="ECO:0000256" key="7">
    <source>
        <dbReference type="ARBA" id="ARBA00033417"/>
    </source>
</evidence>
<dbReference type="Gramene" id="rna8855">
    <property type="protein sequence ID" value="RHN73077.1"/>
    <property type="gene ID" value="gene8855"/>
</dbReference>
<keyword evidence="5 9" id="KW-0326">Glycosidase</keyword>